<keyword evidence="7 11" id="KW-0812">Transmembrane</keyword>
<evidence type="ECO:0000256" key="8">
    <source>
        <dbReference type="ARBA" id="ARBA00022824"/>
    </source>
</evidence>
<dbReference type="GO" id="GO:0006506">
    <property type="term" value="P:GPI anchor biosynthetic process"/>
    <property type="evidence" value="ECO:0007669"/>
    <property type="project" value="UniProtKB-UniPathway"/>
</dbReference>
<dbReference type="CAZy" id="GT76">
    <property type="family name" value="Glycosyltransferase Family 76"/>
</dbReference>
<comment type="subcellular location">
    <subcellularLocation>
        <location evidence="1 11">Endoplasmic reticulum membrane</location>
        <topology evidence="1 11">Multi-pass membrane protein</topology>
    </subcellularLocation>
</comment>
<proteinExistence type="inferred from homology"/>
<evidence type="ECO:0000256" key="7">
    <source>
        <dbReference type="ARBA" id="ARBA00022692"/>
    </source>
</evidence>
<sequence length="421" mass="46230">MVLSVWRAATLARGCTLAFMIAFDLIVDDYDTSGSLSPGPGPRDPSSSALCRRAEGLVTWDSVYFARVATNGYEYEQTHAFFPLLPWLMRALSPLFGGGSCGVAVSGLAVSNAAHVASAVALERLGTSILDDEVLARAAAMLYAFNPAAVFHSAIYTEPLFAFLSFTGCLLLARTRKNAACVAFALASLARSNGVLNLIHLAFDFWRSALAPALRQMRRLWGEEEEGGLATASFVFLARCVSVLAPTLWFQWMGYRTFCLGGGDPNGYYAANPRPWCASWRPFPNVYAFVQDHYWNVGLFRYYSPKQLPNFLLALPALGASVHAARAYVKGADEDATWTRKEPLRPFMFQWCVMALAAAAVMHVQVATRFLSVSPAVYWYLAKVGANEGAGTRKIRRIVSTYCVVFGLVGTLMFPTFYPWT</sequence>
<evidence type="ECO:0000256" key="1">
    <source>
        <dbReference type="ARBA" id="ARBA00004477"/>
    </source>
</evidence>
<evidence type="ECO:0000256" key="10">
    <source>
        <dbReference type="ARBA" id="ARBA00023136"/>
    </source>
</evidence>
<keyword evidence="6 11" id="KW-0808">Transferase</keyword>
<dbReference type="OMA" id="GALFIWC"/>
<keyword evidence="13" id="KW-1185">Reference proteome</keyword>
<dbReference type="RefSeq" id="XP_002505869.1">
    <property type="nucleotide sequence ID" value="XM_002505823.1"/>
</dbReference>
<dbReference type="PANTHER" id="PTHR12468">
    <property type="entry name" value="GPI MANNOSYLTRANSFERASE 2"/>
    <property type="match status" value="1"/>
</dbReference>
<evidence type="ECO:0000256" key="3">
    <source>
        <dbReference type="ARBA" id="ARBA00008698"/>
    </source>
</evidence>
<dbReference type="OrthoDB" id="498909at2759"/>
<evidence type="ECO:0000256" key="4">
    <source>
        <dbReference type="ARBA" id="ARBA00022502"/>
    </source>
</evidence>
<accession>C1EGH0</accession>
<keyword evidence="10 11" id="KW-0472">Membrane</keyword>
<evidence type="ECO:0000256" key="6">
    <source>
        <dbReference type="ARBA" id="ARBA00022679"/>
    </source>
</evidence>
<protein>
    <recommendedName>
        <fullName evidence="11">GPI mannosyltransferase 2</fullName>
        <ecNumber evidence="11">2.4.1.-</ecNumber>
    </recommendedName>
</protein>
<keyword evidence="5 11" id="KW-0328">Glycosyltransferase</keyword>
<evidence type="ECO:0000256" key="5">
    <source>
        <dbReference type="ARBA" id="ARBA00022676"/>
    </source>
</evidence>
<name>C1EGH0_MICCC</name>
<evidence type="ECO:0000313" key="13">
    <source>
        <dbReference type="Proteomes" id="UP000002009"/>
    </source>
</evidence>
<evidence type="ECO:0000256" key="2">
    <source>
        <dbReference type="ARBA" id="ARBA00004687"/>
    </source>
</evidence>
<comment type="pathway">
    <text evidence="2 11">Glycolipid biosynthesis; glycosylphosphatidylinositol-anchor biosynthesis.</text>
</comment>
<dbReference type="GO" id="GO:0004376">
    <property type="term" value="F:GPI mannosyltransferase activity"/>
    <property type="evidence" value="ECO:0007669"/>
    <property type="project" value="InterPro"/>
</dbReference>
<dbReference type="InParanoid" id="C1EGH0"/>
<evidence type="ECO:0000256" key="9">
    <source>
        <dbReference type="ARBA" id="ARBA00022989"/>
    </source>
</evidence>
<dbReference type="InterPro" id="IPR007315">
    <property type="entry name" value="PIG-V/Gpi18"/>
</dbReference>
<feature type="transmembrane region" description="Helical" evidence="11">
    <location>
        <begin position="348"/>
        <end position="381"/>
    </location>
</feature>
<dbReference type="UniPathway" id="UPA00196"/>
<evidence type="ECO:0000313" key="12">
    <source>
        <dbReference type="EMBL" id="ACO67127.1"/>
    </source>
</evidence>
<dbReference type="Pfam" id="PF04188">
    <property type="entry name" value="Mannosyl_trans2"/>
    <property type="match status" value="1"/>
</dbReference>
<dbReference type="GO" id="GO:0000009">
    <property type="term" value="F:alpha-1,6-mannosyltransferase activity"/>
    <property type="evidence" value="ECO:0007669"/>
    <property type="project" value="InterPro"/>
</dbReference>
<dbReference type="KEGG" id="mis:MICPUN_98290"/>
<keyword evidence="4 11" id="KW-0337">GPI-anchor biosynthesis</keyword>
<comment type="similarity">
    <text evidence="3 11">Belongs to the PIGV family.</text>
</comment>
<dbReference type="EC" id="2.4.1.-" evidence="11"/>
<dbReference type="GeneID" id="8248994"/>
<evidence type="ECO:0000256" key="11">
    <source>
        <dbReference type="RuleBase" id="RU363112"/>
    </source>
</evidence>
<feature type="transmembrane region" description="Helical" evidence="11">
    <location>
        <begin position="402"/>
        <end position="420"/>
    </location>
</feature>
<dbReference type="STRING" id="296587.C1EGH0"/>
<reference evidence="12 13" key="1">
    <citation type="journal article" date="2009" name="Science">
        <title>Green evolution and dynamic adaptations revealed by genomes of the marine picoeukaryotes Micromonas.</title>
        <authorList>
            <person name="Worden A.Z."/>
            <person name="Lee J.H."/>
            <person name="Mock T."/>
            <person name="Rouze P."/>
            <person name="Simmons M.P."/>
            <person name="Aerts A.L."/>
            <person name="Allen A.E."/>
            <person name="Cuvelier M.L."/>
            <person name="Derelle E."/>
            <person name="Everett M.V."/>
            <person name="Foulon E."/>
            <person name="Grimwood J."/>
            <person name="Gundlach H."/>
            <person name="Henrissat B."/>
            <person name="Napoli C."/>
            <person name="McDonald S.M."/>
            <person name="Parker M.S."/>
            <person name="Rombauts S."/>
            <person name="Salamov A."/>
            <person name="Von Dassow P."/>
            <person name="Badger J.H."/>
            <person name="Coutinho P.M."/>
            <person name="Demir E."/>
            <person name="Dubchak I."/>
            <person name="Gentemann C."/>
            <person name="Eikrem W."/>
            <person name="Gready J.E."/>
            <person name="John U."/>
            <person name="Lanier W."/>
            <person name="Lindquist E.A."/>
            <person name="Lucas S."/>
            <person name="Mayer K.F."/>
            <person name="Moreau H."/>
            <person name="Not F."/>
            <person name="Otillar R."/>
            <person name="Panaud O."/>
            <person name="Pangilinan J."/>
            <person name="Paulsen I."/>
            <person name="Piegu B."/>
            <person name="Poliakov A."/>
            <person name="Robbens S."/>
            <person name="Schmutz J."/>
            <person name="Toulza E."/>
            <person name="Wyss T."/>
            <person name="Zelensky A."/>
            <person name="Zhou K."/>
            <person name="Armbrust E.V."/>
            <person name="Bhattacharya D."/>
            <person name="Goodenough U.W."/>
            <person name="Van de Peer Y."/>
            <person name="Grigoriev I.V."/>
        </authorList>
    </citation>
    <scope>NUCLEOTIDE SEQUENCE [LARGE SCALE GENOMIC DNA]</scope>
    <source>
        <strain evidence="13">RCC299 / NOUM17</strain>
    </source>
</reference>
<keyword evidence="9 11" id="KW-1133">Transmembrane helix</keyword>
<comment type="function">
    <text evidence="11">Mannosyltransferase involved in glycosylphosphatidylinositol-anchor biosynthesis.</text>
</comment>
<gene>
    <name evidence="12" type="ORF">MICPUN_98290</name>
</gene>
<dbReference type="EMBL" id="CP001332">
    <property type="protein sequence ID" value="ACO67127.1"/>
    <property type="molecule type" value="Genomic_DNA"/>
</dbReference>
<comment type="caution">
    <text evidence="11">Lacks conserved residue(s) required for the propagation of feature annotation.</text>
</comment>
<dbReference type="GO" id="GO:0005789">
    <property type="term" value="C:endoplasmic reticulum membrane"/>
    <property type="evidence" value="ECO:0007669"/>
    <property type="project" value="UniProtKB-SubCell"/>
</dbReference>
<dbReference type="eggNOG" id="KOG2647">
    <property type="taxonomic scope" value="Eukaryota"/>
</dbReference>
<organism evidence="12 13">
    <name type="scientific">Micromonas commoda (strain RCC299 / NOUM17 / CCMP2709)</name>
    <name type="common">Picoplanktonic green alga</name>
    <dbReference type="NCBI Taxonomy" id="296587"/>
    <lineage>
        <taxon>Eukaryota</taxon>
        <taxon>Viridiplantae</taxon>
        <taxon>Chlorophyta</taxon>
        <taxon>Mamiellophyceae</taxon>
        <taxon>Mamiellales</taxon>
        <taxon>Mamiellaceae</taxon>
        <taxon>Micromonas</taxon>
    </lineage>
</organism>
<dbReference type="AlphaFoldDB" id="C1EGH0"/>
<dbReference type="GO" id="GO:0031501">
    <property type="term" value="C:mannosyltransferase complex"/>
    <property type="evidence" value="ECO:0007669"/>
    <property type="project" value="TreeGrafter"/>
</dbReference>
<dbReference type="Proteomes" id="UP000002009">
    <property type="component" value="Chromosome 14"/>
</dbReference>
<keyword evidence="8 11" id="KW-0256">Endoplasmic reticulum</keyword>
<dbReference type="FunCoup" id="C1EGH0">
    <property type="interactions" value="1703"/>
</dbReference>
<dbReference type="PANTHER" id="PTHR12468:SF2">
    <property type="entry name" value="GPI MANNOSYLTRANSFERASE 2"/>
    <property type="match status" value="1"/>
</dbReference>